<keyword evidence="2" id="KW-0479">Metal-binding</keyword>
<dbReference type="InterPro" id="IPR013088">
    <property type="entry name" value="Znf_NHR/GATA"/>
</dbReference>
<reference evidence="10 11" key="1">
    <citation type="submission" date="2023-08" db="EMBL/GenBank/DDBJ databases">
        <title>A Necator americanus chromosomal reference genome.</title>
        <authorList>
            <person name="Ilik V."/>
            <person name="Petrzelkova K.J."/>
            <person name="Pardy F."/>
            <person name="Fuh T."/>
            <person name="Niatou-Singa F.S."/>
            <person name="Gouil Q."/>
            <person name="Baker L."/>
            <person name="Ritchie M.E."/>
            <person name="Jex A.R."/>
            <person name="Gazzola D."/>
            <person name="Li H."/>
            <person name="Toshio Fujiwara R."/>
            <person name="Zhan B."/>
            <person name="Aroian R.V."/>
            <person name="Pafco B."/>
            <person name="Schwarz E.M."/>
        </authorList>
    </citation>
    <scope>NUCLEOTIDE SEQUENCE [LARGE SCALE GENOMIC DNA]</scope>
    <source>
        <strain evidence="10 11">Aroian</strain>
        <tissue evidence="10">Whole animal</tissue>
    </source>
</reference>
<keyword evidence="3 8" id="KW-0863">Zinc-finger</keyword>
<evidence type="ECO:0000256" key="1">
    <source>
        <dbReference type="ARBA" id="ARBA00004123"/>
    </source>
</evidence>
<dbReference type="Proteomes" id="UP001303046">
    <property type="component" value="Unassembled WGS sequence"/>
</dbReference>
<evidence type="ECO:0000259" key="9">
    <source>
        <dbReference type="PROSITE" id="PS50114"/>
    </source>
</evidence>
<dbReference type="Pfam" id="PF00320">
    <property type="entry name" value="GATA"/>
    <property type="match status" value="1"/>
</dbReference>
<sequence>MTPKSICGSYAFWLPHYEKNHWNTLKQWIYLRLRLKIINGTSQEVSSGGGSLTQPTLSSSLAEGLAIPFVNIAERNNLYTWQQAYQSAENNCFAALELLAQAASDPFLPTNMLPSRGACLESFVRQKRRSQGKNLHEHSRCANCNTSKTSLWRRNELGEVECNACNLYYRKNKRPRPLSLCKDTIAKRRRKSAAERNNVNK</sequence>
<keyword evidence="4" id="KW-0862">Zinc</keyword>
<evidence type="ECO:0000256" key="4">
    <source>
        <dbReference type="ARBA" id="ARBA00022833"/>
    </source>
</evidence>
<dbReference type="InterPro" id="IPR000679">
    <property type="entry name" value="Znf_GATA"/>
</dbReference>
<evidence type="ECO:0000313" key="11">
    <source>
        <dbReference type="Proteomes" id="UP001303046"/>
    </source>
</evidence>
<evidence type="ECO:0000256" key="7">
    <source>
        <dbReference type="ARBA" id="ARBA00023242"/>
    </source>
</evidence>
<dbReference type="PRINTS" id="PR00619">
    <property type="entry name" value="GATAZNFINGER"/>
</dbReference>
<dbReference type="PROSITE" id="PS00344">
    <property type="entry name" value="GATA_ZN_FINGER_1"/>
    <property type="match status" value="1"/>
</dbReference>
<name>A0ABR1CIA8_NECAM</name>
<protein>
    <recommendedName>
        <fullName evidence="9">GATA-type domain-containing protein</fullName>
    </recommendedName>
</protein>
<dbReference type="PANTHER" id="PTHR10071">
    <property type="entry name" value="TRANSCRIPTION FACTOR GATA FAMILY MEMBER"/>
    <property type="match status" value="1"/>
</dbReference>
<dbReference type="PANTHER" id="PTHR10071:SF281">
    <property type="entry name" value="BOX A-BINDING FACTOR-RELATED"/>
    <property type="match status" value="1"/>
</dbReference>
<keyword evidence="7" id="KW-0539">Nucleus</keyword>
<keyword evidence="6" id="KW-0804">Transcription</keyword>
<evidence type="ECO:0000256" key="2">
    <source>
        <dbReference type="ARBA" id="ARBA00022723"/>
    </source>
</evidence>
<comment type="subcellular location">
    <subcellularLocation>
        <location evidence="1">Nucleus</location>
    </subcellularLocation>
</comment>
<evidence type="ECO:0000313" key="10">
    <source>
        <dbReference type="EMBL" id="KAK6737984.1"/>
    </source>
</evidence>
<accession>A0ABR1CIA8</accession>
<evidence type="ECO:0000256" key="6">
    <source>
        <dbReference type="ARBA" id="ARBA00023163"/>
    </source>
</evidence>
<evidence type="ECO:0000256" key="5">
    <source>
        <dbReference type="ARBA" id="ARBA00023015"/>
    </source>
</evidence>
<keyword evidence="11" id="KW-1185">Reference proteome</keyword>
<dbReference type="PROSITE" id="PS50114">
    <property type="entry name" value="GATA_ZN_FINGER_2"/>
    <property type="match status" value="1"/>
</dbReference>
<gene>
    <name evidence="10" type="primary">Necator_chrII.g8007</name>
    <name evidence="10" type="ORF">RB195_020213</name>
</gene>
<evidence type="ECO:0000256" key="3">
    <source>
        <dbReference type="ARBA" id="ARBA00022771"/>
    </source>
</evidence>
<evidence type="ECO:0000256" key="8">
    <source>
        <dbReference type="PROSITE-ProRule" id="PRU00094"/>
    </source>
</evidence>
<dbReference type="SMART" id="SM00401">
    <property type="entry name" value="ZnF_GATA"/>
    <property type="match status" value="1"/>
</dbReference>
<dbReference type="SUPFAM" id="SSF57716">
    <property type="entry name" value="Glucocorticoid receptor-like (DNA-binding domain)"/>
    <property type="match status" value="1"/>
</dbReference>
<organism evidence="10 11">
    <name type="scientific">Necator americanus</name>
    <name type="common">Human hookworm</name>
    <dbReference type="NCBI Taxonomy" id="51031"/>
    <lineage>
        <taxon>Eukaryota</taxon>
        <taxon>Metazoa</taxon>
        <taxon>Ecdysozoa</taxon>
        <taxon>Nematoda</taxon>
        <taxon>Chromadorea</taxon>
        <taxon>Rhabditida</taxon>
        <taxon>Rhabditina</taxon>
        <taxon>Rhabditomorpha</taxon>
        <taxon>Strongyloidea</taxon>
        <taxon>Ancylostomatidae</taxon>
        <taxon>Bunostominae</taxon>
        <taxon>Necator</taxon>
    </lineage>
</organism>
<dbReference type="InterPro" id="IPR039355">
    <property type="entry name" value="Transcription_factor_GATA"/>
</dbReference>
<comment type="caution">
    <text evidence="10">The sequence shown here is derived from an EMBL/GenBank/DDBJ whole genome shotgun (WGS) entry which is preliminary data.</text>
</comment>
<dbReference type="Gene3D" id="3.30.50.10">
    <property type="entry name" value="Erythroid Transcription Factor GATA-1, subunit A"/>
    <property type="match status" value="1"/>
</dbReference>
<proteinExistence type="predicted"/>
<dbReference type="EMBL" id="JAVFWL010000002">
    <property type="protein sequence ID" value="KAK6737984.1"/>
    <property type="molecule type" value="Genomic_DNA"/>
</dbReference>
<feature type="domain" description="GATA-type" evidence="9">
    <location>
        <begin position="135"/>
        <end position="188"/>
    </location>
</feature>
<dbReference type="CDD" id="cd00202">
    <property type="entry name" value="ZnF_GATA"/>
    <property type="match status" value="1"/>
</dbReference>
<keyword evidence="5" id="KW-0805">Transcription regulation</keyword>